<dbReference type="RefSeq" id="XP_031871189.1">
    <property type="nucleotide sequence ID" value="XM_032011496.1"/>
</dbReference>
<feature type="compositionally biased region" description="Polar residues" evidence="3">
    <location>
        <begin position="105"/>
        <end position="115"/>
    </location>
</feature>
<feature type="region of interest" description="Disordered" evidence="3">
    <location>
        <begin position="90"/>
        <end position="121"/>
    </location>
</feature>
<accession>A0A370TSQ4</accession>
<comment type="caution">
    <text evidence="4">The sequence shown here is derived from an EMBL/GenBank/DDBJ whole genome shotgun (WGS) entry which is preliminary data.</text>
</comment>
<dbReference type="InterPro" id="IPR028909">
    <property type="entry name" value="bL21-like"/>
</dbReference>
<dbReference type="EMBL" id="NPIC01000002">
    <property type="protein sequence ID" value="RDL38533.1"/>
    <property type="molecule type" value="Genomic_DNA"/>
</dbReference>
<evidence type="ECO:0000313" key="5">
    <source>
        <dbReference type="Proteomes" id="UP000254866"/>
    </source>
</evidence>
<dbReference type="STRING" id="2656787.A0A370TSQ4"/>
<dbReference type="Pfam" id="PF00829">
    <property type="entry name" value="Ribosomal_L21p"/>
    <property type="match status" value="1"/>
</dbReference>
<organism evidence="4 5">
    <name type="scientific">Venustampulla echinocandica</name>
    <dbReference type="NCBI Taxonomy" id="2656787"/>
    <lineage>
        <taxon>Eukaryota</taxon>
        <taxon>Fungi</taxon>
        <taxon>Dikarya</taxon>
        <taxon>Ascomycota</taxon>
        <taxon>Pezizomycotina</taxon>
        <taxon>Leotiomycetes</taxon>
        <taxon>Helotiales</taxon>
        <taxon>Pleuroascaceae</taxon>
        <taxon>Venustampulla</taxon>
    </lineage>
</organism>
<name>A0A370TSQ4_9HELO</name>
<dbReference type="GeneID" id="43595722"/>
<dbReference type="AlphaFoldDB" id="A0A370TSQ4"/>
<sequence>MKFVGLIALCLNRLNPDFRGQNIKLPAIEDNSDQHQGICNALGRLQITFTFAFTMFSRTIRRSILDSKISSTALPPTFLLPIRARQFNSTTQHVETPPGDLDASQFPTKSPSQLAESAAPVPKTLRSRIPPLAPAPIPNSIALDPSVKEMLPLLIAQPSHYISVHIHGKPYLVTGGDSVRLPFQMPGVIPGDVLRLNRASALGSRDYTLKGTPYVDERIFECRATVMGTEAEPMRTKEKKKRRNRRINTVKSKHKYTILRIGEIKINGLDDIES</sequence>
<dbReference type="PANTHER" id="PTHR21349">
    <property type="entry name" value="50S RIBOSOMAL PROTEIN L21"/>
    <property type="match status" value="1"/>
</dbReference>
<evidence type="ECO:0000256" key="3">
    <source>
        <dbReference type="SAM" id="MobiDB-lite"/>
    </source>
</evidence>
<dbReference type="SUPFAM" id="SSF141091">
    <property type="entry name" value="L21p-like"/>
    <property type="match status" value="1"/>
</dbReference>
<dbReference type="Proteomes" id="UP000254866">
    <property type="component" value="Unassembled WGS sequence"/>
</dbReference>
<comment type="similarity">
    <text evidence="1">Belongs to the bacterial ribosomal protein bL21 family.</text>
</comment>
<protein>
    <recommendedName>
        <fullName evidence="2">Large ribosomal subunit protein bL21m</fullName>
    </recommendedName>
</protein>
<evidence type="ECO:0000256" key="1">
    <source>
        <dbReference type="ARBA" id="ARBA00008563"/>
    </source>
</evidence>
<dbReference type="OrthoDB" id="5994at2759"/>
<dbReference type="GO" id="GO:0005762">
    <property type="term" value="C:mitochondrial large ribosomal subunit"/>
    <property type="evidence" value="ECO:0007669"/>
    <property type="project" value="TreeGrafter"/>
</dbReference>
<reference evidence="4 5" key="1">
    <citation type="journal article" date="2018" name="IMA Fungus">
        <title>IMA Genome-F 9: Draft genome sequence of Annulohypoxylon stygium, Aspergillus mulundensis, Berkeleyomyces basicola (syn. Thielaviopsis basicola), Ceratocystis smalleyi, two Cercospora beticola strains, Coleophoma cylindrospora, Fusarium fracticaudum, Phialophora cf. hyalina, and Morchella septimelata.</title>
        <authorList>
            <person name="Wingfield B.D."/>
            <person name="Bills G.F."/>
            <person name="Dong Y."/>
            <person name="Huang W."/>
            <person name="Nel W.J."/>
            <person name="Swalarsk-Parry B.S."/>
            <person name="Vaghefi N."/>
            <person name="Wilken P.M."/>
            <person name="An Z."/>
            <person name="de Beer Z.W."/>
            <person name="De Vos L."/>
            <person name="Chen L."/>
            <person name="Duong T.A."/>
            <person name="Gao Y."/>
            <person name="Hammerbacher A."/>
            <person name="Kikkert J.R."/>
            <person name="Li Y."/>
            <person name="Li H."/>
            <person name="Li K."/>
            <person name="Li Q."/>
            <person name="Liu X."/>
            <person name="Ma X."/>
            <person name="Naidoo K."/>
            <person name="Pethybridge S.J."/>
            <person name="Sun J."/>
            <person name="Steenkamp E.T."/>
            <person name="van der Nest M.A."/>
            <person name="van Wyk S."/>
            <person name="Wingfield M.J."/>
            <person name="Xiong C."/>
            <person name="Yue Q."/>
            <person name="Zhang X."/>
        </authorList>
    </citation>
    <scope>NUCLEOTIDE SEQUENCE [LARGE SCALE GENOMIC DNA]</scope>
    <source>
        <strain evidence="4 5">BP 5553</strain>
    </source>
</reference>
<gene>
    <name evidence="4" type="ORF">BP5553_02873</name>
</gene>
<evidence type="ECO:0000313" key="4">
    <source>
        <dbReference type="EMBL" id="RDL38533.1"/>
    </source>
</evidence>
<evidence type="ECO:0000256" key="2">
    <source>
        <dbReference type="ARBA" id="ARBA00044129"/>
    </source>
</evidence>
<dbReference type="PANTHER" id="PTHR21349:SF0">
    <property type="entry name" value="LARGE RIBOSOMAL SUBUNIT PROTEIN BL21M"/>
    <property type="match status" value="1"/>
</dbReference>
<proteinExistence type="inferred from homology"/>
<dbReference type="GO" id="GO:0003735">
    <property type="term" value="F:structural constituent of ribosome"/>
    <property type="evidence" value="ECO:0007669"/>
    <property type="project" value="TreeGrafter"/>
</dbReference>
<keyword evidence="5" id="KW-1185">Reference proteome</keyword>
<dbReference type="InterPro" id="IPR036164">
    <property type="entry name" value="bL21-like_sf"/>
</dbReference>